<dbReference type="GO" id="GO:0006508">
    <property type="term" value="P:proteolysis"/>
    <property type="evidence" value="ECO:0007669"/>
    <property type="project" value="UniProtKB-KW"/>
</dbReference>
<dbReference type="InterPro" id="IPR050131">
    <property type="entry name" value="Peptidase_S8_subtilisin-like"/>
</dbReference>
<dbReference type="PROSITE" id="PS51892">
    <property type="entry name" value="SUBTILASE"/>
    <property type="match status" value="1"/>
</dbReference>
<evidence type="ECO:0000256" key="6">
    <source>
        <dbReference type="ARBA" id="ARBA00022801"/>
    </source>
</evidence>
<evidence type="ECO:0000256" key="3">
    <source>
        <dbReference type="ARBA" id="ARBA00022475"/>
    </source>
</evidence>
<proteinExistence type="inferred from homology"/>
<dbReference type="PROSITE" id="PS00138">
    <property type="entry name" value="SUBTILASE_SER"/>
    <property type="match status" value="1"/>
</dbReference>
<dbReference type="InterPro" id="IPR000209">
    <property type="entry name" value="Peptidase_S8/S53_dom"/>
</dbReference>
<keyword evidence="17" id="KW-1185">Reference proteome</keyword>
<dbReference type="EMBL" id="JADPRT010000027">
    <property type="protein sequence ID" value="MBF9073852.1"/>
    <property type="molecule type" value="Genomic_DNA"/>
</dbReference>
<dbReference type="InterPro" id="IPR023827">
    <property type="entry name" value="Peptidase_S8_Asp-AS"/>
</dbReference>
<dbReference type="InterPro" id="IPR023828">
    <property type="entry name" value="Peptidase_S8_Ser-AS"/>
</dbReference>
<dbReference type="GO" id="GO:0004252">
    <property type="term" value="F:serine-type endopeptidase activity"/>
    <property type="evidence" value="ECO:0007669"/>
    <property type="project" value="UniProtKB-UniRule"/>
</dbReference>
<feature type="signal peptide" evidence="14">
    <location>
        <begin position="1"/>
        <end position="23"/>
    </location>
</feature>
<organism evidence="16 17">
    <name type="scientific">Streptacidiphilus fuscans</name>
    <dbReference type="NCBI Taxonomy" id="2789292"/>
    <lineage>
        <taxon>Bacteria</taxon>
        <taxon>Bacillati</taxon>
        <taxon>Actinomycetota</taxon>
        <taxon>Actinomycetes</taxon>
        <taxon>Kitasatosporales</taxon>
        <taxon>Streptomycetaceae</taxon>
        <taxon>Streptacidiphilus</taxon>
    </lineage>
</organism>
<dbReference type="InterPro" id="IPR036852">
    <property type="entry name" value="Peptidase_S8/S53_dom_sf"/>
</dbReference>
<dbReference type="GO" id="GO:0005886">
    <property type="term" value="C:plasma membrane"/>
    <property type="evidence" value="ECO:0007669"/>
    <property type="project" value="UniProtKB-SubCell"/>
</dbReference>
<evidence type="ECO:0000256" key="14">
    <source>
        <dbReference type="SAM" id="SignalP"/>
    </source>
</evidence>
<keyword evidence="9 13" id="KW-0472">Membrane</keyword>
<dbReference type="InterPro" id="IPR023834">
    <property type="entry name" value="T7SS_pept_S8A_mycosin"/>
</dbReference>
<evidence type="ECO:0000256" key="11">
    <source>
        <dbReference type="RuleBase" id="RU003355"/>
    </source>
</evidence>
<dbReference type="Proteomes" id="UP000657385">
    <property type="component" value="Unassembled WGS sequence"/>
</dbReference>
<keyword evidence="8 13" id="KW-1133">Transmembrane helix</keyword>
<dbReference type="SUPFAM" id="SSF52743">
    <property type="entry name" value="Subtilisin-like"/>
    <property type="match status" value="1"/>
</dbReference>
<dbReference type="Pfam" id="PF00082">
    <property type="entry name" value="Peptidase_S8"/>
    <property type="match status" value="1"/>
</dbReference>
<evidence type="ECO:0000256" key="2">
    <source>
        <dbReference type="ARBA" id="ARBA00011073"/>
    </source>
</evidence>
<dbReference type="Gene3D" id="3.40.50.200">
    <property type="entry name" value="Peptidase S8/S53 domain"/>
    <property type="match status" value="1"/>
</dbReference>
<feature type="chain" id="PRO_5037164025" evidence="14">
    <location>
        <begin position="24"/>
        <end position="415"/>
    </location>
</feature>
<dbReference type="PANTHER" id="PTHR43806">
    <property type="entry name" value="PEPTIDASE S8"/>
    <property type="match status" value="1"/>
</dbReference>
<comment type="caution">
    <text evidence="16">The sequence shown here is derived from an EMBL/GenBank/DDBJ whole genome shotgun (WGS) entry which is preliminary data.</text>
</comment>
<evidence type="ECO:0000313" key="16">
    <source>
        <dbReference type="EMBL" id="MBF9073852.1"/>
    </source>
</evidence>
<feature type="active site" description="Charge relay system" evidence="10">
    <location>
        <position position="118"/>
    </location>
</feature>
<evidence type="ECO:0000256" key="1">
    <source>
        <dbReference type="ARBA" id="ARBA00004162"/>
    </source>
</evidence>
<keyword evidence="3" id="KW-1003">Cell membrane</keyword>
<keyword evidence="4 10" id="KW-0645">Protease</keyword>
<dbReference type="PANTHER" id="PTHR43806:SF11">
    <property type="entry name" value="CEREVISIN-RELATED"/>
    <property type="match status" value="1"/>
</dbReference>
<evidence type="ECO:0000259" key="15">
    <source>
        <dbReference type="Pfam" id="PF00082"/>
    </source>
</evidence>
<feature type="active site" description="Charge relay system" evidence="10">
    <location>
        <position position="82"/>
    </location>
</feature>
<accession>A0A931BCS9</accession>
<dbReference type="AlphaFoldDB" id="A0A931BCS9"/>
<dbReference type="PROSITE" id="PS00137">
    <property type="entry name" value="SUBTILASE_HIS"/>
    <property type="match status" value="1"/>
</dbReference>
<comment type="similarity">
    <text evidence="2 10 11">Belongs to the peptidase S8 family.</text>
</comment>
<evidence type="ECO:0000256" key="8">
    <source>
        <dbReference type="ARBA" id="ARBA00022989"/>
    </source>
</evidence>
<dbReference type="PROSITE" id="PS00136">
    <property type="entry name" value="SUBTILASE_ASP"/>
    <property type="match status" value="1"/>
</dbReference>
<feature type="transmembrane region" description="Helical" evidence="13">
    <location>
        <begin position="380"/>
        <end position="402"/>
    </location>
</feature>
<reference evidence="16" key="1">
    <citation type="submission" date="2020-11" db="EMBL/GenBank/DDBJ databases">
        <title>Isolation and identification of active actinomycetes.</title>
        <authorList>
            <person name="Yu B."/>
        </authorList>
    </citation>
    <scope>NUCLEOTIDE SEQUENCE</scope>
    <source>
        <strain evidence="16">NEAU-YB345</strain>
    </source>
</reference>
<keyword evidence="5 13" id="KW-0812">Transmembrane</keyword>
<evidence type="ECO:0000256" key="7">
    <source>
        <dbReference type="ARBA" id="ARBA00022825"/>
    </source>
</evidence>
<dbReference type="InterPro" id="IPR022398">
    <property type="entry name" value="Peptidase_S8_His-AS"/>
</dbReference>
<dbReference type="PRINTS" id="PR00723">
    <property type="entry name" value="SUBTILISIN"/>
</dbReference>
<keyword evidence="6 10" id="KW-0378">Hydrolase</keyword>
<feature type="active site" description="Charge relay system" evidence="10">
    <location>
        <position position="284"/>
    </location>
</feature>
<comment type="subcellular location">
    <subcellularLocation>
        <location evidence="1">Cell membrane</location>
        <topology evidence="1">Single-pass membrane protein</topology>
    </subcellularLocation>
</comment>
<evidence type="ECO:0000256" key="12">
    <source>
        <dbReference type="SAM" id="MobiDB-lite"/>
    </source>
</evidence>
<sequence length="415" mass="42018">MNRHHRRALAVAACALACTAVPALPFGQPLGSSGPAQATLASDGQCTFPAASIPGEPWALQRVLMSQLGNLKGQNVTVAVIDSGVDDNNPQLAGAVVAGQDFLKSSQSGTSTTDPIGHGTMVAGIIAARPGSGTGFQGLAPDATILSIRQNDGQPGTATEQTLSQAIDWAANHGAQVINISQDLTDSNGQPYQGINASSQLAVSVANAIAKGIVVVAAAGNENESVPTYPAALPGVLGVGASDRNNERADGFSEMGKSVAVAAPGVDIVSTVPKGGQCVDNGTSFAAPYAAAVAALLREKYPHWTPAQIVARIEQTAQRTDSGPNADIGWGIVDPVAAVTDNSPPEDAAVPTAPNSTGASPVQARPFALGETQQQKDQRAALFALTLGAIGLVAIAGTATVLRDNKKRAARPVTR</sequence>
<keyword evidence="14" id="KW-0732">Signal</keyword>
<evidence type="ECO:0000256" key="4">
    <source>
        <dbReference type="ARBA" id="ARBA00022670"/>
    </source>
</evidence>
<keyword evidence="7 10" id="KW-0720">Serine protease</keyword>
<evidence type="ECO:0000256" key="9">
    <source>
        <dbReference type="ARBA" id="ARBA00023136"/>
    </source>
</evidence>
<feature type="domain" description="Peptidase S8/S53" evidence="15">
    <location>
        <begin position="73"/>
        <end position="331"/>
    </location>
</feature>
<evidence type="ECO:0000256" key="13">
    <source>
        <dbReference type="SAM" id="Phobius"/>
    </source>
</evidence>
<evidence type="ECO:0000256" key="5">
    <source>
        <dbReference type="ARBA" id="ARBA00022692"/>
    </source>
</evidence>
<dbReference type="InterPro" id="IPR015500">
    <property type="entry name" value="Peptidase_S8_subtilisin-rel"/>
</dbReference>
<evidence type="ECO:0000256" key="10">
    <source>
        <dbReference type="PROSITE-ProRule" id="PRU01240"/>
    </source>
</evidence>
<feature type="region of interest" description="Disordered" evidence="12">
    <location>
        <begin position="342"/>
        <end position="363"/>
    </location>
</feature>
<protein>
    <submittedName>
        <fullName evidence="16">Type VII secretion-associated serine protease mycosin</fullName>
    </submittedName>
</protein>
<gene>
    <name evidence="16" type="primary">mycP</name>
    <name evidence="16" type="ORF">I2501_38150</name>
</gene>
<name>A0A931BCS9_9ACTN</name>
<dbReference type="NCBIfam" id="TIGR03921">
    <property type="entry name" value="T7SS_mycosin"/>
    <property type="match status" value="1"/>
</dbReference>
<evidence type="ECO:0000313" key="17">
    <source>
        <dbReference type="Proteomes" id="UP000657385"/>
    </source>
</evidence>